<evidence type="ECO:0000313" key="5">
    <source>
        <dbReference type="EMBL" id="MCZ8543039.1"/>
    </source>
</evidence>
<feature type="domain" description="RNA-binding S4" evidence="4">
    <location>
        <begin position="11"/>
        <end position="76"/>
    </location>
</feature>
<proteinExistence type="inferred from homology"/>
<dbReference type="SUPFAM" id="SSF55174">
    <property type="entry name" value="Alpha-L RNA-binding motif"/>
    <property type="match status" value="1"/>
</dbReference>
<evidence type="ECO:0000256" key="3">
    <source>
        <dbReference type="PROSITE-ProRule" id="PRU00182"/>
    </source>
</evidence>
<dbReference type="GO" id="GO:0008168">
    <property type="term" value="F:methyltransferase activity"/>
    <property type="evidence" value="ECO:0007669"/>
    <property type="project" value="UniProtKB-KW"/>
</dbReference>
<dbReference type="Pfam" id="PF01728">
    <property type="entry name" value="FtsJ"/>
    <property type="match status" value="1"/>
</dbReference>
<dbReference type="InterPro" id="IPR004538">
    <property type="entry name" value="Hemolysin_A/TlyA"/>
</dbReference>
<dbReference type="CDD" id="cd00165">
    <property type="entry name" value="S4"/>
    <property type="match status" value="1"/>
</dbReference>
<dbReference type="InterPro" id="IPR029063">
    <property type="entry name" value="SAM-dependent_MTases_sf"/>
</dbReference>
<keyword evidence="6" id="KW-1185">Reference proteome</keyword>
<dbReference type="PROSITE" id="PS50889">
    <property type="entry name" value="S4"/>
    <property type="match status" value="1"/>
</dbReference>
<evidence type="ECO:0000313" key="6">
    <source>
        <dbReference type="Proteomes" id="UP001152178"/>
    </source>
</evidence>
<gene>
    <name evidence="5" type="ORF">OOJ09_02515</name>
</gene>
<organism evidence="5 6">
    <name type="scientific">Mesorhizobium qingshengii</name>
    <dbReference type="NCBI Taxonomy" id="1165689"/>
    <lineage>
        <taxon>Bacteria</taxon>
        <taxon>Pseudomonadati</taxon>
        <taxon>Pseudomonadota</taxon>
        <taxon>Alphaproteobacteria</taxon>
        <taxon>Hyphomicrobiales</taxon>
        <taxon>Phyllobacteriaceae</taxon>
        <taxon>Mesorhizobium</taxon>
    </lineage>
</organism>
<dbReference type="GO" id="GO:0032259">
    <property type="term" value="P:methylation"/>
    <property type="evidence" value="ECO:0007669"/>
    <property type="project" value="UniProtKB-KW"/>
</dbReference>
<evidence type="ECO:0000256" key="2">
    <source>
        <dbReference type="ARBA" id="ARBA00029460"/>
    </source>
</evidence>
<sequence length="254" mass="26611">MNSPLPASARQRLDELLVQRGLFASRSRARDAVERGAVTVDGVIARKPGENVLPQCLIAIDDPAQGYVSRAALKLIGGLDHFGLDPAGREALDIGASTGGFTQVLLERGAAHVTAIDVGHGQMHPEVGGDPRVTVMEGLNARDLAPADLAGRIPDFIVSDVSFISLKLALPPALAIAKAGTGAVFLVKPQFEAGREAIGKGGLLKDPYDASRVAGLLQDWLDAIPGWRSLGLHLSPIEGGDGNREFLLGGVKDR</sequence>
<dbReference type="EMBL" id="JAPFQA010000001">
    <property type="protein sequence ID" value="MCZ8543039.1"/>
    <property type="molecule type" value="Genomic_DNA"/>
</dbReference>
<dbReference type="InterPro" id="IPR002942">
    <property type="entry name" value="S4_RNA-bd"/>
</dbReference>
<dbReference type="PANTHER" id="PTHR32319">
    <property type="entry name" value="BACTERIAL HEMOLYSIN-LIKE PROTEIN"/>
    <property type="match status" value="1"/>
</dbReference>
<comment type="caution">
    <text evidence="5">The sequence shown here is derived from an EMBL/GenBank/DDBJ whole genome shotgun (WGS) entry which is preliminary data.</text>
</comment>
<dbReference type="CDD" id="cd02440">
    <property type="entry name" value="AdoMet_MTases"/>
    <property type="match status" value="1"/>
</dbReference>
<dbReference type="PIRSF" id="PIRSF005578">
    <property type="entry name" value="TlyA"/>
    <property type="match status" value="1"/>
</dbReference>
<evidence type="ECO:0000259" key="4">
    <source>
        <dbReference type="SMART" id="SM00363"/>
    </source>
</evidence>
<dbReference type="Gene3D" id="3.40.50.150">
    <property type="entry name" value="Vaccinia Virus protein VP39"/>
    <property type="match status" value="1"/>
</dbReference>
<comment type="similarity">
    <text evidence="2">Belongs to the TlyA family.</text>
</comment>
<dbReference type="RefSeq" id="WP_269903666.1">
    <property type="nucleotide sequence ID" value="NZ_JAPFQA010000001.1"/>
</dbReference>
<dbReference type="SUPFAM" id="SSF53335">
    <property type="entry name" value="S-adenosyl-L-methionine-dependent methyltransferases"/>
    <property type="match status" value="1"/>
</dbReference>
<dbReference type="InterPro" id="IPR002877">
    <property type="entry name" value="RNA_MeTrfase_FtsJ_dom"/>
</dbReference>
<keyword evidence="5" id="KW-0808">Transferase</keyword>
<dbReference type="Pfam" id="PF01479">
    <property type="entry name" value="S4"/>
    <property type="match status" value="1"/>
</dbReference>
<dbReference type="Gene3D" id="3.10.290.10">
    <property type="entry name" value="RNA-binding S4 domain"/>
    <property type="match status" value="1"/>
</dbReference>
<dbReference type="PANTHER" id="PTHR32319:SF0">
    <property type="entry name" value="BACTERIAL HEMOLYSIN-LIKE PROTEIN"/>
    <property type="match status" value="1"/>
</dbReference>
<keyword evidence="1 3" id="KW-0694">RNA-binding</keyword>
<reference evidence="5" key="1">
    <citation type="submission" date="2022-11" db="EMBL/GenBank/DDBJ databases">
        <authorList>
            <person name="Coimbra C."/>
        </authorList>
    </citation>
    <scope>NUCLEOTIDE SEQUENCE</scope>
    <source>
        <strain evidence="5">Jales19</strain>
    </source>
</reference>
<dbReference type="Proteomes" id="UP001152178">
    <property type="component" value="Unassembled WGS sequence"/>
</dbReference>
<dbReference type="SMART" id="SM00363">
    <property type="entry name" value="S4"/>
    <property type="match status" value="1"/>
</dbReference>
<dbReference type="InterPro" id="IPR036986">
    <property type="entry name" value="S4_RNA-bd_sf"/>
</dbReference>
<name>A0ABT4QNP3_9HYPH</name>
<keyword evidence="5" id="KW-0489">Methyltransferase</keyword>
<dbReference type="InterPro" id="IPR047048">
    <property type="entry name" value="TlyA"/>
</dbReference>
<accession>A0ABT4QNP3</accession>
<protein>
    <submittedName>
        <fullName evidence="5">TlyA family RNA methyltransferase</fullName>
    </submittedName>
</protein>
<evidence type="ECO:0000256" key="1">
    <source>
        <dbReference type="ARBA" id="ARBA00022884"/>
    </source>
</evidence>